<dbReference type="KEGG" id="vg:65115207"/>
<dbReference type="EMBL" id="MH590592">
    <property type="protein sequence ID" value="AXH69158.1"/>
    <property type="molecule type" value="Genomic_DNA"/>
</dbReference>
<evidence type="ECO:0000313" key="4">
    <source>
        <dbReference type="Proteomes" id="UP000259996"/>
    </source>
</evidence>
<evidence type="ECO:0000256" key="2">
    <source>
        <dbReference type="SAM" id="MobiDB-lite"/>
    </source>
</evidence>
<gene>
    <name evidence="3" type="primary">58</name>
    <name evidence="3" type="ORF">SEA_RYADEL_58</name>
</gene>
<feature type="coiled-coil region" evidence="1">
    <location>
        <begin position="81"/>
        <end position="189"/>
    </location>
</feature>
<name>A0A345MF27_9CAUD</name>
<keyword evidence="4" id="KW-1185">Reference proteome</keyword>
<feature type="region of interest" description="Disordered" evidence="2">
    <location>
        <begin position="1200"/>
        <end position="1227"/>
    </location>
</feature>
<sequence length="1593" mass="170219">MAIHIDIYAHLRKNQLIKEGEELKRYVESLERDVNKRLDQSARRVALGPTSKLVKLNDQNAASLDRAVNATDAYILATERLTEAKNKLRNVNRWAERTEEQQDKKAKARAKAEAEVADAKLQQAFAAQQLSKATNDLTRNTEELRKETTEHGKNQRKVTKLVKETKKEFAQLTRTVNRQRRELEDLRSTHQGEIKDNRALVKQLERVTDATKKTTIERDKYNEMVKEGVATHKQLRDQAERARQAYITEQRVLRDTKQSISDVVEGREKHDVTVKANTDSLRKLSSAALDNRKQIESLRDANQDLIRDNAALTRSFDGISEATDKAFREHQKFNRMARDSSVSQDQLRQQAERVRDAYARQGRDVDYAREALRRHSEKEAELQRRKALTGKRHQDLDPIRSVARNLGALTPLGTVTPTLVLPLGTLFTQLANGVVAASQSIALLPAVLTAGGAAFGTITMATRGFSDTIGALVDGDLEKFAEEINKLSPNAQQAALALQSVLPELEEIQKSAQDAFFEGAPQLGLEIFEKLGPTVSRLTTSIAKSMNQSMKGVGQLLVSPEGMRSIESISDNIATMFREMEPAVTAVAQAFLTLTEEGGSLLPKVARDLAKVSGTFAEFLKDTQNSGSLKTFMEQGWEAIKAVGEALLNFGKMLYQVFGLKSQQDIDRFRETMQEMTDLIGVVLGTIKKLFEDIAGAFRILSDVAKSFGMEMGDISTVLARVAEAWLFVHGVKRLRDLTGAAKDFASAMAIRAGAMGIGGAGLSAAGGAAAAGAGGAGLLAAVGPLNAFVAALAAGAAAVWGLNKAIGAVVNSDFGQSITEPSPADYQRNFPSPPTRDPLVPHRVNPGLPVQGAGLPPNAGAPQDLGGLLGNPSSDISITSHNFYNDWYPTNDDDPFAVPDMPMDPAAWQSTPGTFELDKIPIGAFGGAEWDVPHGVFDIPRMLKPGDSGFGKPGAWNVDPWKVQQAQWQVEDAKVRAEESRKNYLKLAAEGTATQDDINRAAYDVIQAERSWMESMRSLKEAERGEFEAFDKQTKTFADDLREALGDMGAALDADFGISKGLAGIAENITKFVATLAAAPVLGAMKGYQAGLGFPGGKGVGSGLVGIAAAQMGYYEQDEDATAFFGGGYASQQAMWQQYGSNYGLSGSYGPGPGNFGDRVPYGLPPGTDTGGYGSSGKVFPPWVHAIEDIFGIKASTYKGHQESDRNEPGYAPNPNRENRGIDWTGPTENLQKFAEYLERIPQALEQVIWQNPNTGRKTGIGGGQINPGYYPQSTYDVHGGNDPSNIHVHTRQSASIPLPQGYGPQQQQQVPYGSPYYQVPQAYAYGPQPGVFDDGGVLPPGPSIVVNNTGKPEPLVPPVDPKATSVDPNTTVHGLGNAAPPGTPASPQLTPGGAPTPLGVPTQGTTIGSEVEPYAGYGSGFKVGGGILGSALNAAASAAGGAGGPGGAATAAALQIGIQEIQRAIEYGAEVAGITAQGIIDTVLPAGGSKLAQENWITRIAGGIIGAAPAIPNLAGNGGKLGQGANLPGVGPATPEQIAAQNMDPNRTQHTGTGPPPGPTNNTGVYIENYNTLDNRGASQDFGRYAIPGQR</sequence>
<evidence type="ECO:0000313" key="3">
    <source>
        <dbReference type="EMBL" id="AXH69158.1"/>
    </source>
</evidence>
<protein>
    <submittedName>
        <fullName evidence="3">Tape measure protein</fullName>
    </submittedName>
</protein>
<dbReference type="RefSeq" id="YP_010097548.1">
    <property type="nucleotide sequence ID" value="NC_055759.1"/>
</dbReference>
<proteinExistence type="predicted"/>
<dbReference type="Proteomes" id="UP000259996">
    <property type="component" value="Segment"/>
</dbReference>
<reference evidence="3 4" key="1">
    <citation type="submission" date="2018-07" db="EMBL/GenBank/DDBJ databases">
        <authorList>
            <person name="Miller T.W."/>
            <person name="Bachhofer D.L."/>
            <person name="Cooper A."/>
            <person name="Doty J.C."/>
            <person name="Katuri J."/>
            <person name="Musgrave J.W."/>
            <person name="Palumbo A.J."/>
            <person name="Spann H.O."/>
            <person name="Edwards J.C."/>
            <person name="Meik J.M."/>
            <person name="Edwards D.C."/>
            <person name="Warner M.H."/>
            <person name="Garlena R.A."/>
            <person name="Russell D.A."/>
            <person name="Pope W.H."/>
            <person name="Jacobs-Sera D."/>
            <person name="Hatfull G.F."/>
        </authorList>
    </citation>
    <scope>NUCLEOTIDE SEQUENCE [LARGE SCALE GENOMIC DNA]</scope>
</reference>
<accession>A0A345MF27</accession>
<feature type="region of interest" description="Disordered" evidence="2">
    <location>
        <begin position="1364"/>
        <end position="1401"/>
    </location>
</feature>
<feature type="region of interest" description="Disordered" evidence="2">
    <location>
        <begin position="1546"/>
        <end position="1568"/>
    </location>
</feature>
<feature type="coiled-coil region" evidence="1">
    <location>
        <begin position="964"/>
        <end position="991"/>
    </location>
</feature>
<organism evidence="3 4">
    <name type="scientific">Mycobacterium phage Ryadel</name>
    <dbReference type="NCBI Taxonomy" id="2283292"/>
    <lineage>
        <taxon>Viruses</taxon>
        <taxon>Duplodnaviria</taxon>
        <taxon>Heunggongvirae</taxon>
        <taxon>Uroviricota</taxon>
        <taxon>Caudoviricetes</taxon>
        <taxon>Corndogvirus</taxon>
        <taxon>Corndogvirus ryadel</taxon>
    </lineage>
</organism>
<feature type="region of interest" description="Disordered" evidence="2">
    <location>
        <begin position="1262"/>
        <end position="1290"/>
    </location>
</feature>
<evidence type="ECO:0000256" key="1">
    <source>
        <dbReference type="SAM" id="Coils"/>
    </source>
</evidence>
<keyword evidence="1" id="KW-0175">Coiled coil</keyword>
<dbReference type="GeneID" id="65115207"/>